<dbReference type="GO" id="GO:0005737">
    <property type="term" value="C:cytoplasm"/>
    <property type="evidence" value="ECO:0007669"/>
    <property type="project" value="UniProtKB-ARBA"/>
</dbReference>
<reference evidence="3 4" key="1">
    <citation type="submission" date="2018-01" db="EMBL/GenBank/DDBJ databases">
        <title>The complete genome sequence of Chromatium okenii LaCa, a purple sulfur bacterium with a turbulent life.</title>
        <authorList>
            <person name="Luedin S.M."/>
            <person name="Liechti N."/>
            <person name="Storelli N."/>
            <person name="Danza F."/>
            <person name="Wittwer M."/>
            <person name="Pothier J.F."/>
            <person name="Tonolla M.A."/>
        </authorList>
    </citation>
    <scope>NUCLEOTIDE SEQUENCE [LARGE SCALE GENOMIC DNA]</scope>
    <source>
        <strain evidence="3 4">LaCa</strain>
    </source>
</reference>
<dbReference type="AlphaFoldDB" id="A0A2S7XS89"/>
<dbReference type="Gene3D" id="3.40.50.880">
    <property type="match status" value="1"/>
</dbReference>
<protein>
    <submittedName>
        <fullName evidence="3">DJ-1 family protein</fullName>
    </submittedName>
</protein>
<dbReference type="Proteomes" id="UP000239936">
    <property type="component" value="Unassembled WGS sequence"/>
</dbReference>
<evidence type="ECO:0000256" key="1">
    <source>
        <dbReference type="ARBA" id="ARBA00022737"/>
    </source>
</evidence>
<dbReference type="SUPFAM" id="SSF52317">
    <property type="entry name" value="Class I glutamine amidotransferase-like"/>
    <property type="match status" value="1"/>
</dbReference>
<dbReference type="PANTHER" id="PTHR48094">
    <property type="entry name" value="PROTEIN/NUCLEIC ACID DEGLYCASE DJ-1-RELATED"/>
    <property type="match status" value="1"/>
</dbReference>
<comment type="caution">
    <text evidence="3">The sequence shown here is derived from an EMBL/GenBank/DDBJ whole genome shotgun (WGS) entry which is preliminary data.</text>
</comment>
<keyword evidence="1" id="KW-0677">Repeat</keyword>
<sequence length="186" mass="19324">MPTALIPLAAGCEELEAVTLIDLLRRADITVTTASLQPGPVTASRGVVLLADTTLDAVLDQTFDLIVLPGGLPGATHLQQDARVIALLQRQHAAGRYAAAICAAPAVLAHAGVLDGKTATSYPGCVAAADYPQVTFNNAAPVVVDGHVITSRGPGTAMDFALQLIELLQDRACRDEVERGLVRQLA</sequence>
<dbReference type="NCBIfam" id="TIGR01383">
    <property type="entry name" value="not_thiJ"/>
    <property type="match status" value="1"/>
</dbReference>
<evidence type="ECO:0000313" key="3">
    <source>
        <dbReference type="EMBL" id="PQJ96600.1"/>
    </source>
</evidence>
<feature type="domain" description="DJ-1/PfpI" evidence="2">
    <location>
        <begin position="4"/>
        <end position="166"/>
    </location>
</feature>
<name>A0A2S7XS89_9GAMM</name>
<dbReference type="InterPro" id="IPR029062">
    <property type="entry name" value="Class_I_gatase-like"/>
</dbReference>
<dbReference type="InterPro" id="IPR002818">
    <property type="entry name" value="DJ-1/PfpI"/>
</dbReference>
<dbReference type="FunFam" id="3.40.50.880:FF:000015">
    <property type="entry name" value="Protein DJ-1 homolog C"/>
    <property type="match status" value="1"/>
</dbReference>
<dbReference type="PANTHER" id="PTHR48094:SF12">
    <property type="entry name" value="PARKINSON DISEASE PROTEIN 7 HOMOLOG"/>
    <property type="match status" value="1"/>
</dbReference>
<dbReference type="InterPro" id="IPR006287">
    <property type="entry name" value="DJ-1"/>
</dbReference>
<gene>
    <name evidence="3" type="ORF">CXB77_07270</name>
</gene>
<dbReference type="InterPro" id="IPR050325">
    <property type="entry name" value="Prot/Nucl_acid_deglycase"/>
</dbReference>
<evidence type="ECO:0000259" key="2">
    <source>
        <dbReference type="Pfam" id="PF01965"/>
    </source>
</evidence>
<dbReference type="RefSeq" id="WP_105073361.1">
    <property type="nucleotide sequence ID" value="NZ_PPGH01000034.1"/>
</dbReference>
<keyword evidence="4" id="KW-1185">Reference proteome</keyword>
<dbReference type="Pfam" id="PF01965">
    <property type="entry name" value="DJ-1_PfpI"/>
    <property type="match status" value="1"/>
</dbReference>
<dbReference type="EMBL" id="PPGH01000034">
    <property type="protein sequence ID" value="PQJ96600.1"/>
    <property type="molecule type" value="Genomic_DNA"/>
</dbReference>
<proteinExistence type="predicted"/>
<dbReference type="OrthoDB" id="9803764at2"/>
<evidence type="ECO:0000313" key="4">
    <source>
        <dbReference type="Proteomes" id="UP000239936"/>
    </source>
</evidence>
<accession>A0A2S7XS89</accession>
<organism evidence="3 4">
    <name type="scientific">Chromatium okenii</name>
    <dbReference type="NCBI Taxonomy" id="61644"/>
    <lineage>
        <taxon>Bacteria</taxon>
        <taxon>Pseudomonadati</taxon>
        <taxon>Pseudomonadota</taxon>
        <taxon>Gammaproteobacteria</taxon>
        <taxon>Chromatiales</taxon>
        <taxon>Chromatiaceae</taxon>
        <taxon>Chromatium</taxon>
    </lineage>
</organism>
<dbReference type="CDD" id="cd03135">
    <property type="entry name" value="GATase1_DJ-1"/>
    <property type="match status" value="1"/>
</dbReference>